<comment type="subcellular location">
    <subcellularLocation>
        <location evidence="2">Cell inner membrane</location>
        <topology evidence="2">Single-pass type II membrane protein</topology>
    </subcellularLocation>
</comment>
<dbReference type="Pfam" id="PF00905">
    <property type="entry name" value="Transpeptidase"/>
    <property type="match status" value="1"/>
</dbReference>
<dbReference type="Pfam" id="PF00912">
    <property type="entry name" value="Transgly"/>
    <property type="match status" value="1"/>
</dbReference>
<evidence type="ECO:0000256" key="23">
    <source>
        <dbReference type="ARBA" id="ARBA00023316"/>
    </source>
</evidence>
<dbReference type="GO" id="GO:0005886">
    <property type="term" value="C:plasma membrane"/>
    <property type="evidence" value="ECO:0007669"/>
    <property type="project" value="UniProtKB-SubCell"/>
</dbReference>
<evidence type="ECO:0000256" key="1">
    <source>
        <dbReference type="ARBA" id="ARBA00002624"/>
    </source>
</evidence>
<feature type="domain" description="Penicillin-binding protein transpeptidase" evidence="28">
    <location>
        <begin position="426"/>
        <end position="690"/>
    </location>
</feature>
<comment type="pathway">
    <text evidence="27">Glycan biosynthesis.</text>
</comment>
<evidence type="ECO:0000259" key="29">
    <source>
        <dbReference type="Pfam" id="PF00912"/>
    </source>
</evidence>
<dbReference type="GO" id="GO:0030288">
    <property type="term" value="C:outer membrane-bounded periplasmic space"/>
    <property type="evidence" value="ECO:0007669"/>
    <property type="project" value="TreeGrafter"/>
</dbReference>
<comment type="catalytic activity">
    <reaction evidence="24">
        <text>Preferential cleavage: (Ac)2-L-Lys-D-Ala-|-D-Ala. Also transpeptidation of peptidyl-alanyl moieties that are N-acyl substituents of D-alanine.</text>
        <dbReference type="EC" id="3.4.16.4"/>
    </reaction>
</comment>
<dbReference type="GO" id="GO:0009002">
    <property type="term" value="F:serine-type D-Ala-D-Ala carboxypeptidase activity"/>
    <property type="evidence" value="ECO:0007669"/>
    <property type="project" value="UniProtKB-EC"/>
</dbReference>
<dbReference type="GO" id="GO:0008360">
    <property type="term" value="P:regulation of cell shape"/>
    <property type="evidence" value="ECO:0007669"/>
    <property type="project" value="UniProtKB-KW"/>
</dbReference>
<dbReference type="Pfam" id="PF17092">
    <property type="entry name" value="PCB_OB"/>
    <property type="match status" value="1"/>
</dbReference>
<dbReference type="GO" id="GO:0008658">
    <property type="term" value="F:penicillin binding"/>
    <property type="evidence" value="ECO:0007669"/>
    <property type="project" value="InterPro"/>
</dbReference>
<dbReference type="RefSeq" id="WP_283175573.1">
    <property type="nucleotide sequence ID" value="NZ_JAPNOA010000059.1"/>
</dbReference>
<keyword evidence="14" id="KW-0812">Transmembrane</keyword>
<comment type="similarity">
    <text evidence="5">In the N-terminal section; belongs to the glycosyltransferase 51 family.</text>
</comment>
<dbReference type="AlphaFoldDB" id="A0A9X3IVL5"/>
<keyword evidence="32" id="KW-1185">Reference proteome</keyword>
<evidence type="ECO:0000256" key="6">
    <source>
        <dbReference type="ARBA" id="ARBA00012448"/>
    </source>
</evidence>
<keyword evidence="11" id="KW-0645">Protease</keyword>
<dbReference type="EMBL" id="JAPNOA010000059">
    <property type="protein sequence ID" value="MCY0967373.1"/>
    <property type="molecule type" value="Genomic_DNA"/>
</dbReference>
<proteinExistence type="inferred from homology"/>
<evidence type="ECO:0000256" key="19">
    <source>
        <dbReference type="ARBA" id="ARBA00022989"/>
    </source>
</evidence>
<evidence type="ECO:0000256" key="10">
    <source>
        <dbReference type="ARBA" id="ARBA00022645"/>
    </source>
</evidence>
<evidence type="ECO:0000256" key="3">
    <source>
        <dbReference type="ARBA" id="ARBA00004752"/>
    </source>
</evidence>
<evidence type="ECO:0000256" key="27">
    <source>
        <dbReference type="ARBA" id="ARBA00060592"/>
    </source>
</evidence>
<dbReference type="InterPro" id="IPR031376">
    <property type="entry name" value="PCB_OB"/>
</dbReference>
<comment type="similarity">
    <text evidence="4">In the C-terminal section; belongs to the transpeptidase family.</text>
</comment>
<feature type="domain" description="Glycosyl transferase family 51" evidence="29">
    <location>
        <begin position="32"/>
        <end position="207"/>
    </location>
</feature>
<evidence type="ECO:0000256" key="4">
    <source>
        <dbReference type="ARBA" id="ARBA00007090"/>
    </source>
</evidence>
<dbReference type="Proteomes" id="UP001150830">
    <property type="component" value="Unassembled WGS sequence"/>
</dbReference>
<evidence type="ECO:0000259" key="28">
    <source>
        <dbReference type="Pfam" id="PF00905"/>
    </source>
</evidence>
<evidence type="ECO:0000256" key="13">
    <source>
        <dbReference type="ARBA" id="ARBA00022679"/>
    </source>
</evidence>
<keyword evidence="20" id="KW-0472">Membrane</keyword>
<keyword evidence="15" id="KW-0378">Hydrolase</keyword>
<evidence type="ECO:0000256" key="14">
    <source>
        <dbReference type="ARBA" id="ARBA00022692"/>
    </source>
</evidence>
<name>A0A9X3IVL5_9GAMM</name>
<sequence length="784" mass="86095">MGAYLYLAPTLPDAQALREVDLQTPLRVYTADGKLISEFGEKRRTPLTYSQIPPRFIDALLASEDDAFFEHYGIDVKGLLRASLELIRTGRKKSGGSTITMQVAKNYYLSSEKSFGRKFTEILLALKIEQALTKEEILELYVNKIYLGKRAYGIEAAAQVYYGKSIQELNLAQTAMIAGLPQAPSAANPVNSPQRALERRNYVLSRMLELKKITEAEYRQASAEPVTARYHGANTEVSAPYVAEMVRQYIVATYGEDKAYTQGFRVFTSIDSTRQLSANLALQRGLLDYDRAHGYRQKPAFAPMIKGTQVSREEWLQPGKDEAPLDWDATLPQWHDAIAATEPDGVIATAIVSRVTDKGAWIYTGEQFLFLPYEGLSWAAPFLNINAMGKRPAHTSDLLSRGQKIMFERRGEHLLLAQKPAVESALVSVDPQTGGIQALVGGFTQADNQFNRVTQAQRQPGSAFKPFVYSAALANGFTPATIINDAPVVYEDASLEDGSWRPENYNGKFNGPTRLRQALYRSQNLVSIRILSQITPRKAIEYIRPFGFQNANLQAELSLALGTSAVTPLQLAGAYGTLANGGFAVEPWLIDRIEDSNGSELVQHSPVILCDGCTAPEGSKVAPRVMDARTNFLIVDMLQDVVKRGTAVKAKELGRTDLAGKTGTTNDQKDAWFSGFNRNLVTTVWVGFDTPSTLGKAAFGGTTALPIWMAYMKEALKGVPEQEPVMPEGIVTAMIDPTTGLLAAPGQPDAINEFFREEDVPKESATVRLETGNGTTVSAPEMLF</sequence>
<evidence type="ECO:0000256" key="20">
    <source>
        <dbReference type="ARBA" id="ARBA00023136"/>
    </source>
</evidence>
<keyword evidence="9" id="KW-0997">Cell inner membrane</keyword>
<comment type="catalytic activity">
    <reaction evidence="26">
        <text>[GlcNAc-(1-&gt;4)-Mur2Ac(oyl-L-Ala-gamma-D-Glu-L-Lys-D-Ala-D-Ala)](n)-di-trans,octa-cis-undecaprenyl diphosphate + beta-D-GlcNAc-(1-&gt;4)-Mur2Ac(oyl-L-Ala-gamma-D-Glu-L-Lys-D-Ala-D-Ala)-di-trans,octa-cis-undecaprenyl diphosphate = [GlcNAc-(1-&gt;4)-Mur2Ac(oyl-L-Ala-gamma-D-Glu-L-Lys-D-Ala-D-Ala)](n+1)-di-trans,octa-cis-undecaprenyl diphosphate + di-trans,octa-cis-undecaprenyl diphosphate + H(+)</text>
        <dbReference type="Rhea" id="RHEA:23708"/>
        <dbReference type="Rhea" id="RHEA-COMP:9602"/>
        <dbReference type="Rhea" id="RHEA-COMP:9603"/>
        <dbReference type="ChEBI" id="CHEBI:15378"/>
        <dbReference type="ChEBI" id="CHEBI:58405"/>
        <dbReference type="ChEBI" id="CHEBI:60033"/>
        <dbReference type="ChEBI" id="CHEBI:78435"/>
        <dbReference type="EC" id="2.4.99.28"/>
    </reaction>
</comment>
<evidence type="ECO:0000256" key="22">
    <source>
        <dbReference type="ARBA" id="ARBA00023268"/>
    </source>
</evidence>
<dbReference type="GO" id="GO:0071555">
    <property type="term" value="P:cell wall organization"/>
    <property type="evidence" value="ECO:0007669"/>
    <property type="project" value="UniProtKB-KW"/>
</dbReference>
<evidence type="ECO:0000256" key="26">
    <source>
        <dbReference type="ARBA" id="ARBA00049902"/>
    </source>
</evidence>
<evidence type="ECO:0000256" key="5">
    <source>
        <dbReference type="ARBA" id="ARBA00007739"/>
    </source>
</evidence>
<keyword evidence="16" id="KW-0133">Cell shape</keyword>
<dbReference type="SUPFAM" id="SSF56601">
    <property type="entry name" value="beta-lactamase/transpeptidase-like"/>
    <property type="match status" value="1"/>
</dbReference>
<dbReference type="InterPro" id="IPR023346">
    <property type="entry name" value="Lysozyme-like_dom_sf"/>
</dbReference>
<dbReference type="InterPro" id="IPR001460">
    <property type="entry name" value="PCN-bd_Tpept"/>
</dbReference>
<keyword evidence="8" id="KW-1003">Cell membrane</keyword>
<evidence type="ECO:0000256" key="11">
    <source>
        <dbReference type="ARBA" id="ARBA00022670"/>
    </source>
</evidence>
<reference evidence="31" key="1">
    <citation type="submission" date="2022-11" db="EMBL/GenBank/DDBJ databases">
        <title>Parathalassolutuus dongxingensis gen. nov., sp. nov., a novel member of family Oceanospirillaceae isolated from a coastal shrimp pond in Guangxi, China.</title>
        <authorList>
            <person name="Chen H."/>
        </authorList>
    </citation>
    <scope>NUCLEOTIDE SEQUENCE</scope>
    <source>
        <strain evidence="31">G-43</strain>
    </source>
</reference>
<evidence type="ECO:0000256" key="2">
    <source>
        <dbReference type="ARBA" id="ARBA00004249"/>
    </source>
</evidence>
<organism evidence="31 32">
    <name type="scientific">Parathalassolituus penaei</name>
    <dbReference type="NCBI Taxonomy" id="2997323"/>
    <lineage>
        <taxon>Bacteria</taxon>
        <taxon>Pseudomonadati</taxon>
        <taxon>Pseudomonadota</taxon>
        <taxon>Gammaproteobacteria</taxon>
        <taxon>Oceanospirillales</taxon>
        <taxon>Oceanospirillaceae</taxon>
        <taxon>Parathalassolituus</taxon>
    </lineage>
</organism>
<evidence type="ECO:0000256" key="24">
    <source>
        <dbReference type="ARBA" id="ARBA00034000"/>
    </source>
</evidence>
<keyword evidence="10" id="KW-0121">Carboxypeptidase</keyword>
<dbReference type="FunFam" id="1.10.3810.10:FF:000003">
    <property type="entry name" value="Penicillin-binding protein 1a"/>
    <property type="match status" value="1"/>
</dbReference>
<evidence type="ECO:0000256" key="17">
    <source>
        <dbReference type="ARBA" id="ARBA00022968"/>
    </source>
</evidence>
<evidence type="ECO:0000256" key="8">
    <source>
        <dbReference type="ARBA" id="ARBA00022475"/>
    </source>
</evidence>
<dbReference type="InterPro" id="IPR001264">
    <property type="entry name" value="Glyco_trans_51"/>
</dbReference>
<keyword evidence="22" id="KW-0511">Multifunctional enzyme</keyword>
<evidence type="ECO:0000256" key="18">
    <source>
        <dbReference type="ARBA" id="ARBA00022984"/>
    </source>
</evidence>
<dbReference type="SUPFAM" id="SSF53955">
    <property type="entry name" value="Lysozyme-like"/>
    <property type="match status" value="1"/>
</dbReference>
<gene>
    <name evidence="31" type="ORF">OUO13_19510</name>
</gene>
<evidence type="ECO:0000256" key="16">
    <source>
        <dbReference type="ARBA" id="ARBA00022960"/>
    </source>
</evidence>
<dbReference type="GO" id="GO:0009252">
    <property type="term" value="P:peptidoglycan biosynthetic process"/>
    <property type="evidence" value="ECO:0007669"/>
    <property type="project" value="UniProtKB-KW"/>
</dbReference>
<evidence type="ECO:0000256" key="9">
    <source>
        <dbReference type="ARBA" id="ARBA00022519"/>
    </source>
</evidence>
<keyword evidence="13" id="KW-0808">Transferase</keyword>
<evidence type="ECO:0000259" key="30">
    <source>
        <dbReference type="Pfam" id="PF17092"/>
    </source>
</evidence>
<evidence type="ECO:0000313" key="32">
    <source>
        <dbReference type="Proteomes" id="UP001150830"/>
    </source>
</evidence>
<dbReference type="PANTHER" id="PTHR32282">
    <property type="entry name" value="BINDING PROTEIN TRANSPEPTIDASE, PUTATIVE-RELATED"/>
    <property type="match status" value="1"/>
</dbReference>
<keyword evidence="18" id="KW-0573">Peptidoglycan synthesis</keyword>
<dbReference type="InterPro" id="IPR050396">
    <property type="entry name" value="Glycosyltr_51/Transpeptidase"/>
</dbReference>
<dbReference type="Gene3D" id="1.10.3810.10">
    <property type="entry name" value="Biosynthetic peptidoglycan transglycosylase-like"/>
    <property type="match status" value="1"/>
</dbReference>
<dbReference type="EC" id="2.4.99.28" evidence="25"/>
<dbReference type="InterPro" id="IPR012338">
    <property type="entry name" value="Beta-lactam/transpept-like"/>
</dbReference>
<keyword evidence="12" id="KW-0328">Glycosyltransferase</keyword>
<evidence type="ECO:0000256" key="25">
    <source>
        <dbReference type="ARBA" id="ARBA00044770"/>
    </source>
</evidence>
<comment type="pathway">
    <text evidence="3">Cell wall biogenesis; peptidoglycan biosynthesis.</text>
</comment>
<dbReference type="GO" id="GO:0008955">
    <property type="term" value="F:peptidoglycan glycosyltransferase activity"/>
    <property type="evidence" value="ECO:0007669"/>
    <property type="project" value="UniProtKB-EC"/>
</dbReference>
<keyword evidence="23" id="KW-0961">Cell wall biogenesis/degradation</keyword>
<dbReference type="EC" id="3.4.16.4" evidence="6"/>
<dbReference type="PANTHER" id="PTHR32282:SF27">
    <property type="entry name" value="PENICILLIN-BINDING PROTEIN 1A"/>
    <property type="match status" value="1"/>
</dbReference>
<keyword evidence="17" id="KW-0735">Signal-anchor</keyword>
<dbReference type="InterPro" id="IPR036950">
    <property type="entry name" value="PBP_transglycosylase"/>
</dbReference>
<dbReference type="GO" id="GO:0046677">
    <property type="term" value="P:response to antibiotic"/>
    <property type="evidence" value="ECO:0007669"/>
    <property type="project" value="UniProtKB-KW"/>
</dbReference>
<protein>
    <recommendedName>
        <fullName evidence="7">Penicillin-binding protein 1A</fullName>
        <ecNumber evidence="25">2.4.99.28</ecNumber>
        <ecNumber evidence="6">3.4.16.4</ecNumber>
    </recommendedName>
</protein>
<evidence type="ECO:0000313" key="31">
    <source>
        <dbReference type="EMBL" id="MCY0967373.1"/>
    </source>
</evidence>
<evidence type="ECO:0000256" key="12">
    <source>
        <dbReference type="ARBA" id="ARBA00022676"/>
    </source>
</evidence>
<dbReference type="Gene3D" id="3.40.710.10">
    <property type="entry name" value="DD-peptidase/beta-lactamase superfamily"/>
    <property type="match status" value="2"/>
</dbReference>
<dbReference type="NCBIfam" id="TIGR02074">
    <property type="entry name" value="PBP_1a_fam"/>
    <property type="match status" value="1"/>
</dbReference>
<evidence type="ECO:0000256" key="21">
    <source>
        <dbReference type="ARBA" id="ARBA00023251"/>
    </source>
</evidence>
<comment type="function">
    <text evidence="1">Cell wall formation. Synthesis of cross-linked peptidoglycan from the lipid intermediates. The enzyme has a penicillin-insensitive transglycosylase N-terminal domain (formation of linear glycan strands) and a penicillin-sensitive transpeptidase C-terminal domain (cross-linking of the peptide subunits).</text>
</comment>
<keyword evidence="19" id="KW-1133">Transmembrane helix</keyword>
<feature type="domain" description="Penicillin-binding protein OB-like" evidence="30">
    <location>
        <begin position="324"/>
        <end position="422"/>
    </location>
</feature>
<dbReference type="GO" id="GO:0006508">
    <property type="term" value="P:proteolysis"/>
    <property type="evidence" value="ECO:0007669"/>
    <property type="project" value="UniProtKB-KW"/>
</dbReference>
<accession>A0A9X3IVL5</accession>
<keyword evidence="21" id="KW-0046">Antibiotic resistance</keyword>
<comment type="caution">
    <text evidence="31">The sequence shown here is derived from an EMBL/GenBank/DDBJ whole genome shotgun (WGS) entry which is preliminary data.</text>
</comment>
<evidence type="ECO:0000256" key="15">
    <source>
        <dbReference type="ARBA" id="ARBA00022801"/>
    </source>
</evidence>
<evidence type="ECO:0000256" key="7">
    <source>
        <dbReference type="ARBA" id="ARBA00018638"/>
    </source>
</evidence>